<dbReference type="SUPFAM" id="SSF48452">
    <property type="entry name" value="TPR-like"/>
    <property type="match status" value="1"/>
</dbReference>
<dbReference type="RefSeq" id="WP_206570625.1">
    <property type="nucleotide sequence ID" value="NZ_JAFKCW010000004.1"/>
</dbReference>
<proteinExistence type="predicted"/>
<comment type="caution">
    <text evidence="1">The sequence shown here is derived from an EMBL/GenBank/DDBJ whole genome shotgun (WGS) entry which is preliminary data.</text>
</comment>
<dbReference type="InterPro" id="IPR041662">
    <property type="entry name" value="SusD-like_2"/>
</dbReference>
<organism evidence="1 2">
    <name type="scientific">Algoriphagus aestuariicola</name>
    <dbReference type="NCBI Taxonomy" id="1852016"/>
    <lineage>
        <taxon>Bacteria</taxon>
        <taxon>Pseudomonadati</taxon>
        <taxon>Bacteroidota</taxon>
        <taxon>Cytophagia</taxon>
        <taxon>Cytophagales</taxon>
        <taxon>Cyclobacteriaceae</taxon>
        <taxon>Algoriphagus</taxon>
    </lineage>
</organism>
<dbReference type="Pfam" id="PF12771">
    <property type="entry name" value="SusD-like_2"/>
    <property type="match status" value="1"/>
</dbReference>
<reference evidence="1 2" key="1">
    <citation type="submission" date="2021-03" db="EMBL/GenBank/DDBJ databases">
        <title>novel species isolated from a fishpond in China.</title>
        <authorList>
            <person name="Lu H."/>
            <person name="Cai Z."/>
        </authorList>
    </citation>
    <scope>NUCLEOTIDE SEQUENCE [LARGE SCALE GENOMIC DNA]</scope>
    <source>
        <strain evidence="1 2">JCM 31546</strain>
    </source>
</reference>
<evidence type="ECO:0000313" key="1">
    <source>
        <dbReference type="EMBL" id="MBN7802610.1"/>
    </source>
</evidence>
<evidence type="ECO:0000313" key="2">
    <source>
        <dbReference type="Proteomes" id="UP000664698"/>
    </source>
</evidence>
<keyword evidence="1" id="KW-0449">Lipoprotein</keyword>
<keyword evidence="2" id="KW-1185">Reference proteome</keyword>
<gene>
    <name evidence="1" type="ORF">J0A67_17170</name>
</gene>
<sequence length="498" mass="55897">MKLSNKYISKLAAPAFALFFSIGCVEDLKELNNNPNAINDLAYGIQLTNMQLSFTGGAHEIFRTSLGYCFSSIQQMADLESPVSGVFLPGDKYLNDPLFAAAFFEEAYINEYRNIADYVNRTASDPAAVNFHAIGRIWKVMSAHRLTDIYGDVPYFEAGMGYISNQWFPSYDSQEEIYMDMFKELDAAVNSFDSALGGPGNNDILYAGNLEQWKKFGYSLMLRLALRISKANPSEAESWAKKAINGGVMTSNEDLARVTHQVGGHRNPFNAGFNTRDRIRLSATFVNWLKDHGDPRLDIISWVQNGGPHQGLPNGYDNTTIQGYPGGSDINAYSNINPALRQWDSPSLHLTYAEVELMLAEAALKGWHSGSPKEHYEKGVTAAMRQWAIFGVEVPSFGEIETYLKENPFSAEKGMELIGEQYWAATFLVNWEGYAKWRQTGFPKLTPVNYPGNATNGQIPRRMTYSREEYSTNLQNVSQAVSRQGSDDFTTRVWWDKE</sequence>
<protein>
    <submittedName>
        <fullName evidence="1">SusD/RagB family nutrient-binding outer membrane lipoprotein</fullName>
    </submittedName>
</protein>
<name>A0ABS3BU73_9BACT</name>
<dbReference type="Proteomes" id="UP000664698">
    <property type="component" value="Unassembled WGS sequence"/>
</dbReference>
<dbReference type="InterPro" id="IPR011990">
    <property type="entry name" value="TPR-like_helical_dom_sf"/>
</dbReference>
<dbReference type="PROSITE" id="PS51257">
    <property type="entry name" value="PROKAR_LIPOPROTEIN"/>
    <property type="match status" value="1"/>
</dbReference>
<accession>A0ABS3BU73</accession>
<dbReference type="EMBL" id="JAFKCW010000004">
    <property type="protein sequence ID" value="MBN7802610.1"/>
    <property type="molecule type" value="Genomic_DNA"/>
</dbReference>
<dbReference type="Gene3D" id="1.25.40.390">
    <property type="match status" value="1"/>
</dbReference>